<sequence>MLVPLLALIPLLVLPAIRATPAPTVAIPATPVKRQDTPTVSVKFALTSNMILDVNPNGPEILFYGPTEFDNLPVESGVAYPVAETIDVFSISGTQVSVVAQCMYTGTPTGDALFTISNGARFAQPTATQGMNLVCDPAPVC</sequence>
<dbReference type="EMBL" id="RSCD01000009">
    <property type="protein sequence ID" value="RSH90778.1"/>
    <property type="molecule type" value="Genomic_DNA"/>
</dbReference>
<reference evidence="2 3" key="1">
    <citation type="submission" date="2018-11" db="EMBL/GenBank/DDBJ databases">
        <title>Genome sequence of Saitozyma podzolica DSM 27192.</title>
        <authorList>
            <person name="Aliyu H."/>
            <person name="Gorte O."/>
            <person name="Ochsenreither K."/>
        </authorList>
    </citation>
    <scope>NUCLEOTIDE SEQUENCE [LARGE SCALE GENOMIC DNA]</scope>
    <source>
        <strain evidence="2 3">DSM 27192</strain>
    </source>
</reference>
<protein>
    <submittedName>
        <fullName evidence="2">Uncharacterized protein</fullName>
    </submittedName>
</protein>
<gene>
    <name evidence="2" type="ORF">EHS25_009953</name>
</gene>
<dbReference type="Proteomes" id="UP000279259">
    <property type="component" value="Unassembled WGS sequence"/>
</dbReference>
<evidence type="ECO:0000256" key="1">
    <source>
        <dbReference type="SAM" id="SignalP"/>
    </source>
</evidence>
<evidence type="ECO:0000313" key="2">
    <source>
        <dbReference type="EMBL" id="RSH90778.1"/>
    </source>
</evidence>
<keyword evidence="1" id="KW-0732">Signal</keyword>
<comment type="caution">
    <text evidence="2">The sequence shown here is derived from an EMBL/GenBank/DDBJ whole genome shotgun (WGS) entry which is preliminary data.</text>
</comment>
<organism evidence="2 3">
    <name type="scientific">Saitozyma podzolica</name>
    <dbReference type="NCBI Taxonomy" id="1890683"/>
    <lineage>
        <taxon>Eukaryota</taxon>
        <taxon>Fungi</taxon>
        <taxon>Dikarya</taxon>
        <taxon>Basidiomycota</taxon>
        <taxon>Agaricomycotina</taxon>
        <taxon>Tremellomycetes</taxon>
        <taxon>Tremellales</taxon>
        <taxon>Trimorphomycetaceae</taxon>
        <taxon>Saitozyma</taxon>
    </lineage>
</organism>
<dbReference type="AlphaFoldDB" id="A0A427YI73"/>
<dbReference type="OrthoDB" id="10337047at2759"/>
<accession>A0A427YI73</accession>
<evidence type="ECO:0000313" key="3">
    <source>
        <dbReference type="Proteomes" id="UP000279259"/>
    </source>
</evidence>
<feature type="signal peptide" evidence="1">
    <location>
        <begin position="1"/>
        <end position="19"/>
    </location>
</feature>
<feature type="chain" id="PRO_5019078159" evidence="1">
    <location>
        <begin position="20"/>
        <end position="141"/>
    </location>
</feature>
<keyword evidence="3" id="KW-1185">Reference proteome</keyword>
<proteinExistence type="predicted"/>
<name>A0A427YI73_9TREE</name>